<dbReference type="AlphaFoldDB" id="A0A6A6XZK9"/>
<proteinExistence type="predicted"/>
<evidence type="ECO:0000313" key="1">
    <source>
        <dbReference type="EMBL" id="KAF2802006.1"/>
    </source>
</evidence>
<dbReference type="Proteomes" id="UP000504636">
    <property type="component" value="Unplaced"/>
</dbReference>
<sequence>MGRTDFGRDLGPDRRKHVKLIFSACICTYNPRLRHALPWMTSKSAKIGSLFVERVRKSLDLVEPIIPLNPRHS</sequence>
<accession>A0A6A6XZK9</accession>
<evidence type="ECO:0000313" key="3">
    <source>
        <dbReference type="RefSeq" id="XP_033568970.1"/>
    </source>
</evidence>
<gene>
    <name evidence="1 3" type="ORF">BDZ99DRAFT_212642</name>
</gene>
<protein>
    <submittedName>
        <fullName evidence="1 3">Uncharacterized protein</fullName>
    </submittedName>
</protein>
<name>A0A6A6XZK9_9PEZI</name>
<evidence type="ECO:0000313" key="2">
    <source>
        <dbReference type="Proteomes" id="UP000504636"/>
    </source>
</evidence>
<reference evidence="3" key="2">
    <citation type="submission" date="2020-04" db="EMBL/GenBank/DDBJ databases">
        <authorList>
            <consortium name="NCBI Genome Project"/>
        </authorList>
    </citation>
    <scope>NUCLEOTIDE SEQUENCE</scope>
    <source>
        <strain evidence="3">CBS 304.34</strain>
    </source>
</reference>
<dbReference type="RefSeq" id="XP_033568970.1">
    <property type="nucleotide sequence ID" value="XM_033713365.1"/>
</dbReference>
<dbReference type="GeneID" id="54454258"/>
<organism evidence="1">
    <name type="scientific">Mytilinidion resinicola</name>
    <dbReference type="NCBI Taxonomy" id="574789"/>
    <lineage>
        <taxon>Eukaryota</taxon>
        <taxon>Fungi</taxon>
        <taxon>Dikarya</taxon>
        <taxon>Ascomycota</taxon>
        <taxon>Pezizomycotina</taxon>
        <taxon>Dothideomycetes</taxon>
        <taxon>Pleosporomycetidae</taxon>
        <taxon>Mytilinidiales</taxon>
        <taxon>Mytilinidiaceae</taxon>
        <taxon>Mytilinidion</taxon>
    </lineage>
</organism>
<reference evidence="1 3" key="1">
    <citation type="journal article" date="2020" name="Stud. Mycol.">
        <title>101 Dothideomycetes genomes: a test case for predicting lifestyles and emergence of pathogens.</title>
        <authorList>
            <person name="Haridas S."/>
            <person name="Albert R."/>
            <person name="Binder M."/>
            <person name="Bloem J."/>
            <person name="Labutti K."/>
            <person name="Salamov A."/>
            <person name="Andreopoulos B."/>
            <person name="Baker S."/>
            <person name="Barry K."/>
            <person name="Bills G."/>
            <person name="Bluhm B."/>
            <person name="Cannon C."/>
            <person name="Castanera R."/>
            <person name="Culley D."/>
            <person name="Daum C."/>
            <person name="Ezra D."/>
            <person name="Gonzalez J."/>
            <person name="Henrissat B."/>
            <person name="Kuo A."/>
            <person name="Liang C."/>
            <person name="Lipzen A."/>
            <person name="Lutzoni F."/>
            <person name="Magnuson J."/>
            <person name="Mondo S."/>
            <person name="Nolan M."/>
            <person name="Ohm R."/>
            <person name="Pangilinan J."/>
            <person name="Park H.-J."/>
            <person name="Ramirez L."/>
            <person name="Alfaro M."/>
            <person name="Sun H."/>
            <person name="Tritt A."/>
            <person name="Yoshinaga Y."/>
            <person name="Zwiers L.-H."/>
            <person name="Turgeon B."/>
            <person name="Goodwin S."/>
            <person name="Spatafora J."/>
            <person name="Crous P."/>
            <person name="Grigoriev I."/>
        </authorList>
    </citation>
    <scope>NUCLEOTIDE SEQUENCE</scope>
    <source>
        <strain evidence="1 3">CBS 304.34</strain>
    </source>
</reference>
<dbReference type="EMBL" id="MU003726">
    <property type="protein sequence ID" value="KAF2802006.1"/>
    <property type="molecule type" value="Genomic_DNA"/>
</dbReference>
<reference evidence="3" key="3">
    <citation type="submission" date="2025-04" db="UniProtKB">
        <authorList>
            <consortium name="RefSeq"/>
        </authorList>
    </citation>
    <scope>IDENTIFICATION</scope>
    <source>
        <strain evidence="3">CBS 304.34</strain>
    </source>
</reference>
<keyword evidence="2" id="KW-1185">Reference proteome</keyword>